<dbReference type="OrthoDB" id="1925129at2759"/>
<dbReference type="PANTHER" id="PTHR35508">
    <property type="entry name" value="VOLTAGE-DEPENDENT L-TYPE CALCIUM CHANNEL SUBUNIT"/>
    <property type="match status" value="1"/>
</dbReference>
<feature type="transmembrane region" description="Helical" evidence="1">
    <location>
        <begin position="88"/>
        <end position="113"/>
    </location>
</feature>
<evidence type="ECO:0000313" key="2">
    <source>
        <dbReference type="EMBL" id="PRQ45553.1"/>
    </source>
</evidence>
<name>A0A2P6RGJ0_ROSCH</name>
<keyword evidence="3" id="KW-1185">Reference proteome</keyword>
<protein>
    <submittedName>
        <fullName evidence="2">Uncharacterized protein</fullName>
    </submittedName>
</protein>
<dbReference type="EMBL" id="PDCK01000041">
    <property type="protein sequence ID" value="PRQ45553.1"/>
    <property type="molecule type" value="Genomic_DNA"/>
</dbReference>
<feature type="transmembrane region" description="Helical" evidence="1">
    <location>
        <begin position="120"/>
        <end position="147"/>
    </location>
</feature>
<dbReference type="STRING" id="74649.A0A2P6RGJ0"/>
<keyword evidence="1" id="KW-0812">Transmembrane</keyword>
<feature type="transmembrane region" description="Helical" evidence="1">
    <location>
        <begin position="153"/>
        <end position="183"/>
    </location>
</feature>
<dbReference type="Gramene" id="PRQ45553">
    <property type="protein sequence ID" value="PRQ45553"/>
    <property type="gene ID" value="RchiOBHm_Chr3g0492651"/>
</dbReference>
<evidence type="ECO:0000313" key="3">
    <source>
        <dbReference type="Proteomes" id="UP000238479"/>
    </source>
</evidence>
<reference evidence="2 3" key="1">
    <citation type="journal article" date="2018" name="Nat. Genet.">
        <title>The Rosa genome provides new insights in the design of modern roses.</title>
        <authorList>
            <person name="Bendahmane M."/>
        </authorList>
    </citation>
    <scope>NUCLEOTIDE SEQUENCE [LARGE SCALE GENOMIC DNA]</scope>
    <source>
        <strain evidence="3">cv. Old Blush</strain>
    </source>
</reference>
<proteinExistence type="predicted"/>
<dbReference type="OMA" id="LCLTGVY"/>
<dbReference type="AlphaFoldDB" id="A0A2P6RGJ0"/>
<accession>A0A2P6RGJ0</accession>
<gene>
    <name evidence="2" type="ORF">RchiOBHm_Chr3g0492651</name>
</gene>
<evidence type="ECO:0000256" key="1">
    <source>
        <dbReference type="SAM" id="Phobius"/>
    </source>
</evidence>
<organism evidence="2 3">
    <name type="scientific">Rosa chinensis</name>
    <name type="common">China rose</name>
    <dbReference type="NCBI Taxonomy" id="74649"/>
    <lineage>
        <taxon>Eukaryota</taxon>
        <taxon>Viridiplantae</taxon>
        <taxon>Streptophyta</taxon>
        <taxon>Embryophyta</taxon>
        <taxon>Tracheophyta</taxon>
        <taxon>Spermatophyta</taxon>
        <taxon>Magnoliopsida</taxon>
        <taxon>eudicotyledons</taxon>
        <taxon>Gunneridae</taxon>
        <taxon>Pentapetalae</taxon>
        <taxon>rosids</taxon>
        <taxon>fabids</taxon>
        <taxon>Rosales</taxon>
        <taxon>Rosaceae</taxon>
        <taxon>Rosoideae</taxon>
        <taxon>Rosoideae incertae sedis</taxon>
        <taxon>Rosa</taxon>
    </lineage>
</organism>
<sequence length="223" mass="23741">MAGANGGGVDVEVSEGEVKLIQREDETLLGVVNRLIGAILFPDPSSGAPLFHRIKTSLAENGPLFREASRNTGRSVYIWTRQGSPLRALLVISVGTITLLALTGLLVFMLFFLAATFNAIVISLLLSLAAAGGFLAFFFTCIAAIYIGALSVAVFVVSMTTISAIIAVLITTGWIGFFWFVWLASKKSLSLAKHSLSVTGSTISAYSYARHARHPQSEDKVSG</sequence>
<dbReference type="Proteomes" id="UP000238479">
    <property type="component" value="Chromosome 3"/>
</dbReference>
<keyword evidence="1" id="KW-1133">Transmembrane helix</keyword>
<keyword evidence="1" id="KW-0472">Membrane</keyword>
<dbReference type="PANTHER" id="PTHR35508:SF1">
    <property type="entry name" value="VOLTAGE-DEPENDENT L-TYPE CALCIUM CHANNEL SUBUNIT"/>
    <property type="match status" value="1"/>
</dbReference>
<comment type="caution">
    <text evidence="2">The sequence shown here is derived from an EMBL/GenBank/DDBJ whole genome shotgun (WGS) entry which is preliminary data.</text>
</comment>